<dbReference type="Pfam" id="PF00905">
    <property type="entry name" value="Transpeptidase"/>
    <property type="match status" value="1"/>
</dbReference>
<dbReference type="GO" id="GO:0008658">
    <property type="term" value="F:penicillin binding"/>
    <property type="evidence" value="ECO:0007669"/>
    <property type="project" value="InterPro"/>
</dbReference>
<dbReference type="Pfam" id="PF03717">
    <property type="entry name" value="PBP_dimer"/>
    <property type="match status" value="1"/>
</dbReference>
<comment type="similarity">
    <text evidence="2">Belongs to the transpeptidase family.</text>
</comment>
<dbReference type="Proteomes" id="UP000234545">
    <property type="component" value="Unassembled WGS sequence"/>
</dbReference>
<evidence type="ECO:0000259" key="4">
    <source>
        <dbReference type="Pfam" id="PF00905"/>
    </source>
</evidence>
<dbReference type="EMBL" id="PKKJ01000001">
    <property type="protein sequence ID" value="PKY66790.1"/>
    <property type="molecule type" value="Genomic_DNA"/>
</dbReference>
<evidence type="ECO:0000313" key="7">
    <source>
        <dbReference type="Proteomes" id="UP000234545"/>
    </source>
</evidence>
<dbReference type="InterPro" id="IPR050515">
    <property type="entry name" value="Beta-lactam/transpept"/>
</dbReference>
<evidence type="ECO:0000256" key="1">
    <source>
        <dbReference type="ARBA" id="ARBA00004370"/>
    </source>
</evidence>
<dbReference type="InterPro" id="IPR005311">
    <property type="entry name" value="PBP_dimer"/>
</dbReference>
<keyword evidence="3" id="KW-0472">Membrane</keyword>
<dbReference type="InterPro" id="IPR001460">
    <property type="entry name" value="PCN-bd_Tpept"/>
</dbReference>
<proteinExistence type="inferred from homology"/>
<dbReference type="Gene3D" id="3.90.1310.10">
    <property type="entry name" value="Penicillin-binding protein 2a (Domain 2)"/>
    <property type="match status" value="1"/>
</dbReference>
<dbReference type="GO" id="GO:0071555">
    <property type="term" value="P:cell wall organization"/>
    <property type="evidence" value="ECO:0007669"/>
    <property type="project" value="TreeGrafter"/>
</dbReference>
<dbReference type="PROSITE" id="PS51257">
    <property type="entry name" value="PROKAR_LIPOPROTEIN"/>
    <property type="match status" value="1"/>
</dbReference>
<dbReference type="RefSeq" id="WP_101627303.1">
    <property type="nucleotide sequence ID" value="NZ_PKKJ01000001.1"/>
</dbReference>
<sequence>MTQRFGRSLAILIIFFFGLMACAIRLVDLQIIKAPMLATEGEAVRTSQTGIAAKRGSITDATGTILADSILTYDIAVNQINLRSYVHSETTKENGVEKTKVVGRGPVEAARQLAPLLHMSEAELGGLFLGDSTYTYVKRNVDAVTYREIRALDIYGIEWEATYERTFPNGNVAAPVIGTVNAEGVGSSGMESQFNTLLTGTPGSQQYEIAPNGAIIPGAKKTTVEPVDGGSLQLTLHADLQHLVQDMLDARVEHHKAEWGTVVVEDVTTGEILVMADSESTIPDNANPQPVASVQYTVEPGSVGKVVTFAAALDAGTITPTSVFNVPYSLDLLDAGGPITDFHEHDGETLTATGILAESSNTGTVLVGQTLSNEQRYDMMKAVGFGDLTGVELAGETTGILRPPSEWAGRDQYVSMFGQSYSVSPLQETSFMATIANGGVHIPPRLVKSWTNADGTVETPEEPKPTQAMKADTAQNLMLMMESVVEDHLGTAGAAKVDGYRVGVKTGTADIVVNGQHGIVSTTAGLLPVEAPRLAISVVLYNPKVAYISSDSSAPLFGEVAQASVRNLGIPASTTPATLFPTTPTN</sequence>
<protein>
    <submittedName>
        <fullName evidence="6">Penicillin-binding protein</fullName>
    </submittedName>
</protein>
<dbReference type="SUPFAM" id="SSF56519">
    <property type="entry name" value="Penicillin binding protein dimerisation domain"/>
    <property type="match status" value="1"/>
</dbReference>
<evidence type="ECO:0000313" key="6">
    <source>
        <dbReference type="EMBL" id="PKY66790.1"/>
    </source>
</evidence>
<dbReference type="PANTHER" id="PTHR30627">
    <property type="entry name" value="PEPTIDOGLYCAN D,D-TRANSPEPTIDASE"/>
    <property type="match status" value="1"/>
</dbReference>
<evidence type="ECO:0000256" key="2">
    <source>
        <dbReference type="ARBA" id="ARBA00007171"/>
    </source>
</evidence>
<reference evidence="6 7" key="1">
    <citation type="submission" date="2017-12" db="EMBL/GenBank/DDBJ databases">
        <title>Phylogenetic diversity of female urinary microbiome.</title>
        <authorList>
            <person name="Thomas-White K."/>
            <person name="Wolfe A.J."/>
        </authorList>
    </citation>
    <scope>NUCLEOTIDE SEQUENCE [LARGE SCALE GENOMIC DNA]</scope>
    <source>
        <strain evidence="6 7">UMB0250</strain>
    </source>
</reference>
<dbReference type="PANTHER" id="PTHR30627:SF1">
    <property type="entry name" value="PEPTIDOGLYCAN D,D-TRANSPEPTIDASE FTSI"/>
    <property type="match status" value="1"/>
</dbReference>
<dbReference type="InterPro" id="IPR012338">
    <property type="entry name" value="Beta-lactam/transpept-like"/>
</dbReference>
<dbReference type="AlphaFoldDB" id="A0A2I1I6N8"/>
<dbReference type="Gene3D" id="3.40.710.10">
    <property type="entry name" value="DD-peptidase/beta-lactamase superfamily"/>
    <property type="match status" value="1"/>
</dbReference>
<dbReference type="Gene3D" id="3.30.450.330">
    <property type="match status" value="1"/>
</dbReference>
<dbReference type="InterPro" id="IPR036138">
    <property type="entry name" value="PBP_dimer_sf"/>
</dbReference>
<dbReference type="SUPFAM" id="SSF56601">
    <property type="entry name" value="beta-lactamase/transpeptidase-like"/>
    <property type="match status" value="1"/>
</dbReference>
<name>A0A2I1I6N8_9ACTO</name>
<organism evidence="6 7">
    <name type="scientific">Schaalia turicensis</name>
    <dbReference type="NCBI Taxonomy" id="131111"/>
    <lineage>
        <taxon>Bacteria</taxon>
        <taxon>Bacillati</taxon>
        <taxon>Actinomycetota</taxon>
        <taxon>Actinomycetes</taxon>
        <taxon>Actinomycetales</taxon>
        <taxon>Actinomycetaceae</taxon>
        <taxon>Schaalia</taxon>
    </lineage>
</organism>
<feature type="domain" description="Penicillin-binding protein dimerisation" evidence="5">
    <location>
        <begin position="51"/>
        <end position="217"/>
    </location>
</feature>
<feature type="domain" description="Penicillin-binding protein transpeptidase" evidence="4">
    <location>
        <begin position="260"/>
        <end position="560"/>
    </location>
</feature>
<dbReference type="GO" id="GO:0005886">
    <property type="term" value="C:plasma membrane"/>
    <property type="evidence" value="ECO:0007669"/>
    <property type="project" value="TreeGrafter"/>
</dbReference>
<evidence type="ECO:0000259" key="5">
    <source>
        <dbReference type="Pfam" id="PF03717"/>
    </source>
</evidence>
<evidence type="ECO:0000256" key="3">
    <source>
        <dbReference type="ARBA" id="ARBA00023136"/>
    </source>
</evidence>
<comment type="caution">
    <text evidence="6">The sequence shown here is derived from an EMBL/GenBank/DDBJ whole genome shotgun (WGS) entry which is preliminary data.</text>
</comment>
<accession>A0A2I1I6N8</accession>
<comment type="subcellular location">
    <subcellularLocation>
        <location evidence="1">Membrane</location>
    </subcellularLocation>
</comment>
<gene>
    <name evidence="6" type="ORF">CYJ25_00645</name>
</gene>
<dbReference type="OrthoDB" id="9789078at2"/>